<evidence type="ECO:0000256" key="1">
    <source>
        <dbReference type="SAM" id="Phobius"/>
    </source>
</evidence>
<name>A0A0E2QEN6_STRTR</name>
<keyword evidence="1" id="KW-0812">Transmembrane</keyword>
<gene>
    <name evidence="2" type="ORF">X841_11565</name>
</gene>
<feature type="transmembrane region" description="Helical" evidence="1">
    <location>
        <begin position="229"/>
        <end position="252"/>
    </location>
</feature>
<dbReference type="PATRIC" id="fig|1433289.7.peg.2374"/>
<dbReference type="InterPro" id="IPR018580">
    <property type="entry name" value="Uncharacterised_YfhO"/>
</dbReference>
<organism evidence="2 3">
    <name type="scientific">Streptococcus thermophilus M17PTZA496</name>
    <dbReference type="NCBI Taxonomy" id="1433289"/>
    <lineage>
        <taxon>Bacteria</taxon>
        <taxon>Bacillati</taxon>
        <taxon>Bacillota</taxon>
        <taxon>Bacilli</taxon>
        <taxon>Lactobacillales</taxon>
        <taxon>Streptococcaceae</taxon>
        <taxon>Streptococcus</taxon>
    </lineage>
</organism>
<dbReference type="Pfam" id="PF09586">
    <property type="entry name" value="YfhO"/>
    <property type="match status" value="1"/>
</dbReference>
<feature type="transmembrane region" description="Helical" evidence="1">
    <location>
        <begin position="832"/>
        <end position="854"/>
    </location>
</feature>
<sequence>MTNKKYYTTLLFYLAAFFLPVLIMIGVLYSQKIYPGSERTILTSDGFHQYVIFATELRNILHGDGSLFYTFTSGLGLNFYALTSYYLGSFLSPLYYFFTVSQMADAFYYITLLKFGLTGLSGAFSFKHLFTKVSRSFILCLSTGFSLMSFATSQLEINTWLDVFILAPLIILGLHLLLRFNKRGLYFLSLTCLFIQNYYFGYMMSIFLTLYTIIQLITITGWKSKILHFIDFGIVSILAGLSSTIMLLPTLLDLTTHGEKFTAPSSLLTESTYYFDFFAKNLVGVYDTTKFGSIPMIYVGLLPLILFLLFFISKEIKLSLRLGYFLLLAFFIASFNLQPLDLFWQGMHAPNMFLHRYSWLLSLLIVLLAGETLNRIEKFSLQRLLLPFVGLSVAYLLTWIFQSHYSFIEPVSWLLSLAFLLAYAILFISYFRQQIPRSVFRCFTFLFCIFELGLNTYYVVGALGNEWIFPTREGYLRNMSAISKLVSDTKQTNKNFYRTERLEAQTGNDSMKFNYNGISQFSSIRNTASSSTLDRLGFKSEGTNLNLRYQNNTLIADSLFGIKYNLSNFDLNKYGFNYIASEKTVRLYQNDYASQLAILTNGIYTNVDFTVNTLDNQTSLINALAGLNLTYFRRVPSQLSDNDAKSLNQRVAKNVSNSNNDFATITYQVIAPPHSQLYVSIPNISWSDDNNHSLSITVNGVTRNQVTDNTFDFFDLGYFETEEAITINLNFPGNKAISFDNPSFYALDTQNYKIAMDTINERDTKVTTSKNKVFTDYSSHTNASLFFTIPYDKGWTATVNNRKVKIHRAQKGFMKVDVPSGKGKVVLTFIPYGLKIGLIISCLAFGIFCCYAYFIGKIKITQKATRPK</sequence>
<feature type="transmembrane region" description="Helical" evidence="1">
    <location>
        <begin position="411"/>
        <end position="431"/>
    </location>
</feature>
<feature type="transmembrane region" description="Helical" evidence="1">
    <location>
        <begin position="157"/>
        <end position="177"/>
    </location>
</feature>
<feature type="transmembrane region" description="Helical" evidence="1">
    <location>
        <begin position="6"/>
        <end position="29"/>
    </location>
</feature>
<accession>A0A0E2QEN6</accession>
<feature type="transmembrane region" description="Helical" evidence="1">
    <location>
        <begin position="318"/>
        <end position="337"/>
    </location>
</feature>
<dbReference type="PANTHER" id="PTHR38454">
    <property type="entry name" value="INTEGRAL MEMBRANE PROTEIN-RELATED"/>
    <property type="match status" value="1"/>
</dbReference>
<reference evidence="3" key="1">
    <citation type="submission" date="2013-12" db="EMBL/GenBank/DDBJ databases">
        <title>Genome sequences of Streptococcus thermophilus strains MTH17CL396 and M17PTZA496 isolated from Fontina cheese in Valle d'Aosta region (Italy).</title>
        <authorList>
            <person name="Treu L."/>
            <person name="Giacomini A."/>
            <person name="Corich V."/>
            <person name="Vendramin V."/>
            <person name="Bovo B."/>
        </authorList>
    </citation>
    <scope>NUCLEOTIDE SEQUENCE [LARGE SCALE GENOMIC DNA]</scope>
    <source>
        <strain evidence="3">M17PTZA496</strain>
    </source>
</reference>
<feature type="transmembrane region" description="Helical" evidence="1">
    <location>
        <begin position="206"/>
        <end position="222"/>
    </location>
</feature>
<feature type="transmembrane region" description="Helical" evidence="1">
    <location>
        <begin position="291"/>
        <end position="311"/>
    </location>
</feature>
<dbReference type="HOGENOM" id="CLU_008413_3_1_9"/>
<comment type="caution">
    <text evidence="2">The sequence shown here is derived from an EMBL/GenBank/DDBJ whole genome shotgun (WGS) entry which is preliminary data.</text>
</comment>
<dbReference type="PANTHER" id="PTHR38454:SF1">
    <property type="entry name" value="INTEGRAL MEMBRANE PROTEIN"/>
    <property type="match status" value="1"/>
</dbReference>
<proteinExistence type="predicted"/>
<feature type="transmembrane region" description="Helical" evidence="1">
    <location>
        <begin position="107"/>
        <end position="126"/>
    </location>
</feature>
<feature type="transmembrane region" description="Helical" evidence="1">
    <location>
        <begin position="133"/>
        <end position="151"/>
    </location>
</feature>
<dbReference type="EMBL" id="AZJT01000074">
    <property type="protein sequence ID" value="ETW87964.1"/>
    <property type="molecule type" value="Genomic_DNA"/>
</dbReference>
<keyword evidence="1" id="KW-0472">Membrane</keyword>
<dbReference type="AlphaFoldDB" id="A0A0E2QEN6"/>
<evidence type="ECO:0000313" key="3">
    <source>
        <dbReference type="Proteomes" id="UP000024559"/>
    </source>
</evidence>
<feature type="transmembrane region" description="Helical" evidence="1">
    <location>
        <begin position="357"/>
        <end position="373"/>
    </location>
</feature>
<feature type="transmembrane region" description="Helical" evidence="1">
    <location>
        <begin position="385"/>
        <end position="405"/>
    </location>
</feature>
<keyword evidence="1" id="KW-1133">Transmembrane helix</keyword>
<feature type="transmembrane region" description="Helical" evidence="1">
    <location>
        <begin position="438"/>
        <end position="460"/>
    </location>
</feature>
<dbReference type="RefSeq" id="WP_084829193.1">
    <property type="nucleotide sequence ID" value="NZ_CM002372.1"/>
</dbReference>
<evidence type="ECO:0000313" key="2">
    <source>
        <dbReference type="EMBL" id="ETW87964.1"/>
    </source>
</evidence>
<protein>
    <submittedName>
        <fullName evidence="2">ABC transporter permease</fullName>
    </submittedName>
</protein>
<dbReference type="Proteomes" id="UP000024559">
    <property type="component" value="Chromosome"/>
</dbReference>